<keyword evidence="3" id="KW-0808">Transferase</keyword>
<comment type="caution">
    <text evidence="15">The sequence shown here is derived from an EMBL/GenBank/DDBJ whole genome shotgun (WGS) entry which is preliminary data.</text>
</comment>
<dbReference type="EMBL" id="MLCF01000126">
    <property type="protein sequence ID" value="OIV35905.1"/>
    <property type="molecule type" value="Genomic_DNA"/>
</dbReference>
<dbReference type="Gene3D" id="2.60.40.3780">
    <property type="match status" value="1"/>
</dbReference>
<dbReference type="AlphaFoldDB" id="A0A1J7BR33"/>
<comment type="pathway">
    <text evidence="1 13">Cell wall biogenesis; peptidoglycan biosynthesis.</text>
</comment>
<evidence type="ECO:0000256" key="7">
    <source>
        <dbReference type="ARBA" id="ARBA00023136"/>
    </source>
</evidence>
<dbReference type="Pfam" id="PF17964">
    <property type="entry name" value="Big_10"/>
    <property type="match status" value="1"/>
</dbReference>
<proteinExistence type="predicted"/>
<keyword evidence="6 13" id="KW-0573">Peptidoglycan synthesis</keyword>
<keyword evidence="11 13" id="KW-0961">Cell wall biogenesis/degradation</keyword>
<gene>
    <name evidence="15" type="ORF">BIV57_19100</name>
</gene>
<evidence type="ECO:0000256" key="1">
    <source>
        <dbReference type="ARBA" id="ARBA00004752"/>
    </source>
</evidence>
<keyword evidence="9" id="KW-0449">Lipoprotein</keyword>
<dbReference type="FunFam" id="2.40.440.10:FF:000005">
    <property type="entry name" value="L,D-transpeptidase 2"/>
    <property type="match status" value="1"/>
</dbReference>
<dbReference type="OrthoDB" id="5242354at2"/>
<accession>A0A1J7BR33</accession>
<dbReference type="Pfam" id="PF03734">
    <property type="entry name" value="YkuD"/>
    <property type="match status" value="1"/>
</dbReference>
<evidence type="ECO:0000256" key="5">
    <source>
        <dbReference type="ARBA" id="ARBA00022960"/>
    </source>
</evidence>
<reference evidence="15 16" key="1">
    <citation type="submission" date="2016-10" db="EMBL/GenBank/DDBJ databases">
        <title>Genome sequence of Streptomyces gilvigriseus MUSC 26.</title>
        <authorList>
            <person name="Lee L.-H."/>
            <person name="Ser H.-L."/>
        </authorList>
    </citation>
    <scope>NUCLEOTIDE SEQUENCE [LARGE SCALE GENOMIC DNA]</scope>
    <source>
        <strain evidence="15 16">MUSC 26</strain>
    </source>
</reference>
<evidence type="ECO:0000256" key="10">
    <source>
        <dbReference type="ARBA" id="ARBA00023315"/>
    </source>
</evidence>
<evidence type="ECO:0000256" key="13">
    <source>
        <dbReference type="PROSITE-ProRule" id="PRU01373"/>
    </source>
</evidence>
<dbReference type="GO" id="GO:0071555">
    <property type="term" value="P:cell wall organization"/>
    <property type="evidence" value="ECO:0007669"/>
    <property type="project" value="UniProtKB-UniRule"/>
</dbReference>
<keyword evidence="10" id="KW-0012">Acyltransferase</keyword>
<dbReference type="Gene3D" id="2.40.440.10">
    <property type="entry name" value="L,D-transpeptidase catalytic domain-like"/>
    <property type="match status" value="1"/>
</dbReference>
<dbReference type="InterPro" id="IPR050979">
    <property type="entry name" value="LD-transpeptidase"/>
</dbReference>
<dbReference type="InterPro" id="IPR041280">
    <property type="entry name" value="Big_10"/>
</dbReference>
<feature type="active site" description="Nucleophile" evidence="13">
    <location>
        <position position="354"/>
    </location>
</feature>
<keyword evidence="16" id="KW-1185">Reference proteome</keyword>
<keyword evidence="8" id="KW-0564">Palmitate</keyword>
<organism evidence="15 16">
    <name type="scientific">Mangrovactinospora gilvigrisea</name>
    <dbReference type="NCBI Taxonomy" id="1428644"/>
    <lineage>
        <taxon>Bacteria</taxon>
        <taxon>Bacillati</taxon>
        <taxon>Actinomycetota</taxon>
        <taxon>Actinomycetes</taxon>
        <taxon>Kitasatosporales</taxon>
        <taxon>Streptomycetaceae</taxon>
        <taxon>Mangrovactinospora</taxon>
    </lineage>
</organism>
<keyword evidence="7" id="KW-0472">Membrane</keyword>
<sequence>MPTKHSGGADESRRFSRRAILGGALGAGGAALLAACGSSGGGSGSGSSGGGAGKGGKAVSKAQLTVVPKNDAANVSFKDPVKVTVKQGKLGTVTVKDDAGNALSGKVSADGLSWTSGEPTAGAKYTVHATAKDTDGLEAVLDSSFTTLAKANTLIGYYTPDDNKTVGVGMPVSINFNRPVTDKKAVQAAITVTAAPGVEIVGHWFGDQRLDFRPENYWAAGTKVSVKMRLKGVQAAKGVYGYQEKDVSFTIARSQVSTVDASSHQMTVVRDGKTIKTIPISAGSPEHTTYNGQMVISEQFKQTRMNGSTVGFGGEYDIPDVPHAQRLTTSGTFVHGNYWGSPAIFGSQNTSHGCVGLRDAKGAGDPSTPAAWFYDNSMVGDVVIIKNSNDTTVAPDNGLNGWNMAWAQWKAGSAA</sequence>
<dbReference type="PANTHER" id="PTHR30582">
    <property type="entry name" value="L,D-TRANSPEPTIDASE"/>
    <property type="match status" value="1"/>
</dbReference>
<feature type="domain" description="L,D-TPase catalytic" evidence="14">
    <location>
        <begin position="255"/>
        <end position="386"/>
    </location>
</feature>
<evidence type="ECO:0000256" key="6">
    <source>
        <dbReference type="ARBA" id="ARBA00022984"/>
    </source>
</evidence>
<dbReference type="PROSITE" id="PS51318">
    <property type="entry name" value="TAT"/>
    <property type="match status" value="1"/>
</dbReference>
<dbReference type="CDD" id="cd13432">
    <property type="entry name" value="LDT_IgD_like_2"/>
    <property type="match status" value="1"/>
</dbReference>
<comment type="pathway">
    <text evidence="12">Glycan biosynthesis.</text>
</comment>
<dbReference type="GO" id="GO:0018104">
    <property type="term" value="P:peptidoglycan-protein cross-linking"/>
    <property type="evidence" value="ECO:0007669"/>
    <property type="project" value="TreeGrafter"/>
</dbReference>
<keyword evidence="5 13" id="KW-0133">Cell shape</keyword>
<feature type="active site" description="Proton donor/acceptor" evidence="13">
    <location>
        <position position="335"/>
    </location>
</feature>
<dbReference type="GO" id="GO:0008360">
    <property type="term" value="P:regulation of cell shape"/>
    <property type="evidence" value="ECO:0007669"/>
    <property type="project" value="UniProtKB-UniRule"/>
</dbReference>
<dbReference type="Gene3D" id="2.60.40.3710">
    <property type="match status" value="1"/>
</dbReference>
<dbReference type="UniPathway" id="UPA00219"/>
<evidence type="ECO:0000313" key="16">
    <source>
        <dbReference type="Proteomes" id="UP000243342"/>
    </source>
</evidence>
<name>A0A1J7BR33_9ACTN</name>
<evidence type="ECO:0000256" key="8">
    <source>
        <dbReference type="ARBA" id="ARBA00023139"/>
    </source>
</evidence>
<evidence type="ECO:0000313" key="15">
    <source>
        <dbReference type="EMBL" id="OIV35905.1"/>
    </source>
</evidence>
<dbReference type="CDD" id="cd16913">
    <property type="entry name" value="YkuD_like"/>
    <property type="match status" value="1"/>
</dbReference>
<dbReference type="RefSeq" id="WP_071658134.1">
    <property type="nucleotide sequence ID" value="NZ_MLCF01000126.1"/>
</dbReference>
<keyword evidence="4" id="KW-0732">Signal</keyword>
<protein>
    <recommendedName>
        <fullName evidence="14">L,D-TPase catalytic domain-containing protein</fullName>
    </recommendedName>
</protein>
<dbReference type="PANTHER" id="PTHR30582:SF2">
    <property type="entry name" value="L,D-TRANSPEPTIDASE YCIB-RELATED"/>
    <property type="match status" value="1"/>
</dbReference>
<dbReference type="STRING" id="1428644.BIV57_19100"/>
<evidence type="ECO:0000256" key="4">
    <source>
        <dbReference type="ARBA" id="ARBA00022729"/>
    </source>
</evidence>
<evidence type="ECO:0000256" key="3">
    <source>
        <dbReference type="ARBA" id="ARBA00022679"/>
    </source>
</evidence>
<keyword evidence="2" id="KW-1003">Cell membrane</keyword>
<dbReference type="PROSITE" id="PS52029">
    <property type="entry name" value="LD_TPASE"/>
    <property type="match status" value="1"/>
</dbReference>
<evidence type="ECO:0000259" key="14">
    <source>
        <dbReference type="PROSITE" id="PS52029"/>
    </source>
</evidence>
<evidence type="ECO:0000256" key="11">
    <source>
        <dbReference type="ARBA" id="ARBA00023316"/>
    </source>
</evidence>
<dbReference type="InterPro" id="IPR005490">
    <property type="entry name" value="LD_TPept_cat_dom"/>
</dbReference>
<dbReference type="GO" id="GO:0071972">
    <property type="term" value="F:peptidoglycan L,D-transpeptidase activity"/>
    <property type="evidence" value="ECO:0007669"/>
    <property type="project" value="TreeGrafter"/>
</dbReference>
<dbReference type="Proteomes" id="UP000243342">
    <property type="component" value="Unassembled WGS sequence"/>
</dbReference>
<evidence type="ECO:0000256" key="12">
    <source>
        <dbReference type="ARBA" id="ARBA00060592"/>
    </source>
</evidence>
<dbReference type="GO" id="GO:0005576">
    <property type="term" value="C:extracellular region"/>
    <property type="evidence" value="ECO:0007669"/>
    <property type="project" value="TreeGrafter"/>
</dbReference>
<dbReference type="InterPro" id="IPR038063">
    <property type="entry name" value="Transpep_catalytic_dom"/>
</dbReference>
<evidence type="ECO:0000256" key="9">
    <source>
        <dbReference type="ARBA" id="ARBA00023288"/>
    </source>
</evidence>
<dbReference type="GO" id="GO:0016746">
    <property type="term" value="F:acyltransferase activity"/>
    <property type="evidence" value="ECO:0007669"/>
    <property type="project" value="UniProtKB-KW"/>
</dbReference>
<dbReference type="SUPFAM" id="SSF141523">
    <property type="entry name" value="L,D-transpeptidase catalytic domain-like"/>
    <property type="match status" value="1"/>
</dbReference>
<evidence type="ECO:0000256" key="2">
    <source>
        <dbReference type="ARBA" id="ARBA00022475"/>
    </source>
</evidence>
<dbReference type="InterPro" id="IPR006311">
    <property type="entry name" value="TAT_signal"/>
</dbReference>